<name>A0A154VMW9_9PROT</name>
<dbReference type="OrthoDB" id="9775333at2"/>
<dbReference type="PANTHER" id="PTHR35566:SF1">
    <property type="entry name" value="TYPE VI SECRETION SYSTEM BASEPLATE COMPONENT TSSK1"/>
    <property type="match status" value="1"/>
</dbReference>
<evidence type="ECO:0000313" key="1">
    <source>
        <dbReference type="EMBL" id="KZD02664.1"/>
    </source>
</evidence>
<dbReference type="AlphaFoldDB" id="A0A154VMW9"/>
<dbReference type="Proteomes" id="UP000076400">
    <property type="component" value="Unassembled WGS sequence"/>
</dbReference>
<sequence>MTASQRAIPPLPLKWWEGMLLAPQHMQQQGLRQDMLLAYQAGLLTPCAYGLVSLQSSADAAGGVIGDGQLSILNLQAILPDGTQVAHGAGAPASLSLMLGSALPATEGATARLYLALPRRHAGDVAPVSGARFLPVVDSAVADENSDADRIELTRLAPALSLTVGPPPGDRFVGMPILSVGFSNGAYRVRDYVPPSLLAAPGDRLHGLCAGLADRVRQTATGLTGLAGLSTTDWRAPLAAQAAAELRALAGALPAFEAMVQGPAQHPYRLYLGLCGLAGQAAAAAPGTLPPRFGPYDHDDPLPCFQAVADFVAGLLAGLGGATRMVPFESQEGGFRLTMEAAWLSAEITIGVLPGPGQPHHAAQRYMEGCLIGGGKAMLDLRRRRVLGAVRRKLPEAEALSLARRPDMALYRLSDCPVEAGEALEIGSFQAEEAAAPPATIVLFLPVSGGS</sequence>
<dbReference type="NCBIfam" id="TIGR03353">
    <property type="entry name" value="VI_chp_4"/>
    <property type="match status" value="1"/>
</dbReference>
<dbReference type="PANTHER" id="PTHR35566">
    <property type="entry name" value="BLR3599 PROTEIN"/>
    <property type="match status" value="1"/>
</dbReference>
<dbReference type="STRING" id="580166.AUP43_13575"/>
<gene>
    <name evidence="1" type="ORF">AUP43_13575</name>
</gene>
<evidence type="ECO:0008006" key="3">
    <source>
        <dbReference type="Google" id="ProtNLM"/>
    </source>
</evidence>
<protein>
    <recommendedName>
        <fullName evidence="3">Type VI secretion protein</fullName>
    </recommendedName>
</protein>
<dbReference type="Pfam" id="PF05936">
    <property type="entry name" value="T6SS_VasE"/>
    <property type="match status" value="1"/>
</dbReference>
<dbReference type="EMBL" id="LPXN01000153">
    <property type="protein sequence ID" value="KZD02664.1"/>
    <property type="molecule type" value="Genomic_DNA"/>
</dbReference>
<proteinExistence type="predicted"/>
<dbReference type="RefSeq" id="WP_067559538.1">
    <property type="nucleotide sequence ID" value="NZ_LPXN01000153.1"/>
</dbReference>
<comment type="caution">
    <text evidence="1">The sequence shown here is derived from an EMBL/GenBank/DDBJ whole genome shotgun (WGS) entry which is preliminary data.</text>
</comment>
<keyword evidence="2" id="KW-1185">Reference proteome</keyword>
<evidence type="ECO:0000313" key="2">
    <source>
        <dbReference type="Proteomes" id="UP000076400"/>
    </source>
</evidence>
<dbReference type="InterPro" id="IPR010263">
    <property type="entry name" value="T6SS_TssK"/>
</dbReference>
<accession>A0A154VMW9</accession>
<organism evidence="1 2">
    <name type="scientific">Oceanibaculum pacificum</name>
    <dbReference type="NCBI Taxonomy" id="580166"/>
    <lineage>
        <taxon>Bacteria</taxon>
        <taxon>Pseudomonadati</taxon>
        <taxon>Pseudomonadota</taxon>
        <taxon>Alphaproteobacteria</taxon>
        <taxon>Rhodospirillales</taxon>
        <taxon>Oceanibaculaceae</taxon>
        <taxon>Oceanibaculum</taxon>
    </lineage>
</organism>
<reference evidence="1 2" key="1">
    <citation type="submission" date="2015-12" db="EMBL/GenBank/DDBJ databases">
        <title>Genome sequence of Oceanibaculum pacificum MCCC 1A02656.</title>
        <authorList>
            <person name="Lu L."/>
            <person name="Lai Q."/>
            <person name="Shao Z."/>
            <person name="Qian P."/>
        </authorList>
    </citation>
    <scope>NUCLEOTIDE SEQUENCE [LARGE SCALE GENOMIC DNA]</scope>
    <source>
        <strain evidence="1 2">MCCC 1A02656</strain>
    </source>
</reference>